<keyword evidence="1" id="KW-1133">Transmembrane helix</keyword>
<dbReference type="InParanoid" id="D8IB36"/>
<sequence>MESLIKYIKENPHLFGILVGLLFLLAAIFNWNWLLEAAGSRFMMFIYERFGDSGVRIVTGIIGTIIIICFIMDWIIRK</sequence>
<evidence type="ECO:0000256" key="1">
    <source>
        <dbReference type="SAM" id="Phobius"/>
    </source>
</evidence>
<organism evidence="2 3">
    <name type="scientific">Brachyspira pilosicoli (strain ATCC BAA-1826 / 95/1000)</name>
    <dbReference type="NCBI Taxonomy" id="759914"/>
    <lineage>
        <taxon>Bacteria</taxon>
        <taxon>Pseudomonadati</taxon>
        <taxon>Spirochaetota</taxon>
        <taxon>Spirochaetia</taxon>
        <taxon>Brachyspirales</taxon>
        <taxon>Brachyspiraceae</taxon>
        <taxon>Brachyspira</taxon>
    </lineage>
</organism>
<keyword evidence="3" id="KW-1185">Reference proteome</keyword>
<dbReference type="InterPro" id="IPR029087">
    <property type="entry name" value="Imm17"/>
</dbReference>
<keyword evidence="1" id="KW-0472">Membrane</keyword>
<dbReference type="KEGG" id="bpo:BP951000_0354"/>
<accession>D8IB36</accession>
<keyword evidence="1" id="KW-0812">Transmembrane</keyword>
<dbReference type="EMBL" id="CP002025">
    <property type="protein sequence ID" value="ADK30359.1"/>
    <property type="molecule type" value="Genomic_DNA"/>
</dbReference>
<proteinExistence type="predicted"/>
<evidence type="ECO:0000313" key="3">
    <source>
        <dbReference type="Proteomes" id="UP000000332"/>
    </source>
</evidence>
<protein>
    <recommendedName>
        <fullName evidence="4">Immunity protein 17</fullName>
    </recommendedName>
</protein>
<dbReference type="HOGENOM" id="CLU_165341_1_0_12"/>
<dbReference type="Proteomes" id="UP000000332">
    <property type="component" value="Chromosome"/>
</dbReference>
<dbReference type="eggNOG" id="ENOG5033CBK">
    <property type="taxonomic scope" value="Bacteria"/>
</dbReference>
<evidence type="ECO:0000313" key="2">
    <source>
        <dbReference type="EMBL" id="ADK30359.1"/>
    </source>
</evidence>
<gene>
    <name evidence="2" type="ordered locus">BP951000_0354</name>
</gene>
<feature type="transmembrane region" description="Helical" evidence="1">
    <location>
        <begin position="54"/>
        <end position="76"/>
    </location>
</feature>
<dbReference type="RefSeq" id="WP_013243314.1">
    <property type="nucleotide sequence ID" value="NC_014330.1"/>
</dbReference>
<dbReference type="Pfam" id="PF15562">
    <property type="entry name" value="Imm17"/>
    <property type="match status" value="1"/>
</dbReference>
<dbReference type="GeneID" id="56438933"/>
<dbReference type="AlphaFoldDB" id="D8IB36"/>
<name>D8IB36_BRAP9</name>
<reference evidence="2 3" key="1">
    <citation type="journal article" date="2010" name="PLoS ONE">
        <title>The complete genome sequence of the pathogenic intestinal spirochete Brachyspira pilosicoli and comparison with other Brachyspira genomes.</title>
        <authorList>
            <person name="Wanchanthuek P."/>
            <person name="Bellgard M.I."/>
            <person name="La T."/>
            <person name="Ryan K."/>
            <person name="Moolhuijzen P."/>
            <person name="Chapman B."/>
            <person name="Black M."/>
            <person name="Schibeci D."/>
            <person name="Hunter A."/>
            <person name="Barrero R."/>
            <person name="Phillips N.D."/>
            <person name="Hampson D.J."/>
        </authorList>
    </citation>
    <scope>NUCLEOTIDE SEQUENCE [LARGE SCALE GENOMIC DNA]</scope>
    <source>
        <strain evidence="3">ATCC BAA-1826 / 95/1000</strain>
    </source>
</reference>
<evidence type="ECO:0008006" key="4">
    <source>
        <dbReference type="Google" id="ProtNLM"/>
    </source>
</evidence>
<feature type="transmembrane region" description="Helical" evidence="1">
    <location>
        <begin position="12"/>
        <end position="34"/>
    </location>
</feature>